<dbReference type="EMBL" id="JADEWN010000009">
    <property type="protein sequence ID" value="MBE9189832.1"/>
    <property type="molecule type" value="Genomic_DNA"/>
</dbReference>
<evidence type="ECO:0000313" key="1">
    <source>
        <dbReference type="EMBL" id="MBE9189832.1"/>
    </source>
</evidence>
<sequence>MTRLECQRTSYTQPLTCQRVSQTSNGSRFTTISTTVEPTQQSDEVPMLEFTDEESDTAVRLFGCDCLICINAVRQSRGLPPVP</sequence>
<keyword evidence="2" id="KW-1185">Reference proteome</keyword>
<dbReference type="Proteomes" id="UP000651156">
    <property type="component" value="Unassembled WGS sequence"/>
</dbReference>
<gene>
    <name evidence="1" type="ORF">IQ230_05545</name>
</gene>
<evidence type="ECO:0000313" key="2">
    <source>
        <dbReference type="Proteomes" id="UP000651156"/>
    </source>
</evidence>
<proteinExistence type="predicted"/>
<comment type="caution">
    <text evidence="1">The sequence shown here is derived from an EMBL/GenBank/DDBJ whole genome shotgun (WGS) entry which is preliminary data.</text>
</comment>
<reference evidence="1 2" key="1">
    <citation type="submission" date="2020-10" db="EMBL/GenBank/DDBJ databases">
        <authorList>
            <person name="Castelo-Branco R."/>
            <person name="Eusebio N."/>
            <person name="Adriana R."/>
            <person name="Vieira A."/>
            <person name="Brugerolle De Fraissinette N."/>
            <person name="Rezende De Castro R."/>
            <person name="Schneider M.P."/>
            <person name="Vasconcelos V."/>
            <person name="Leao P.N."/>
        </authorList>
    </citation>
    <scope>NUCLEOTIDE SEQUENCE [LARGE SCALE GENOMIC DNA]</scope>
    <source>
        <strain evidence="1 2">LEGE 06123</strain>
    </source>
</reference>
<protein>
    <submittedName>
        <fullName evidence="1">Uncharacterized protein</fullName>
    </submittedName>
</protein>
<name>A0ABR9UNH2_9CHRO</name>
<organism evidence="1 2">
    <name type="scientific">Gloeocapsopsis crepidinum LEGE 06123</name>
    <dbReference type="NCBI Taxonomy" id="588587"/>
    <lineage>
        <taxon>Bacteria</taxon>
        <taxon>Bacillati</taxon>
        <taxon>Cyanobacteriota</taxon>
        <taxon>Cyanophyceae</taxon>
        <taxon>Oscillatoriophycideae</taxon>
        <taxon>Chroococcales</taxon>
        <taxon>Chroococcaceae</taxon>
        <taxon>Gloeocapsopsis</taxon>
    </lineage>
</organism>
<dbReference type="RefSeq" id="WP_193931062.1">
    <property type="nucleotide sequence ID" value="NZ_CAWPMZ010000150.1"/>
</dbReference>
<accession>A0ABR9UNH2</accession>